<sequence>MVQLQSRLPTIINRSSSPDLSSLRTDGAETKVHHLLIFPHRHNSLKIPTLQLSRLTGAVGIVQDSRNESFAEI</sequence>
<dbReference type="Proteomes" id="UP001055811">
    <property type="component" value="Linkage Group LG06"/>
</dbReference>
<keyword evidence="2" id="KW-1185">Reference proteome</keyword>
<dbReference type="EMBL" id="CM042014">
    <property type="protein sequence ID" value="KAI3723918.1"/>
    <property type="molecule type" value="Genomic_DNA"/>
</dbReference>
<evidence type="ECO:0000313" key="1">
    <source>
        <dbReference type="EMBL" id="KAI3723918.1"/>
    </source>
</evidence>
<accession>A0ACB9BPI6</accession>
<proteinExistence type="predicted"/>
<protein>
    <submittedName>
        <fullName evidence="1">Uncharacterized protein</fullName>
    </submittedName>
</protein>
<reference evidence="1 2" key="2">
    <citation type="journal article" date="2022" name="Mol. Ecol. Resour.">
        <title>The genomes of chicory, endive, great burdock and yacon provide insights into Asteraceae paleo-polyploidization history and plant inulin production.</title>
        <authorList>
            <person name="Fan W."/>
            <person name="Wang S."/>
            <person name="Wang H."/>
            <person name="Wang A."/>
            <person name="Jiang F."/>
            <person name="Liu H."/>
            <person name="Zhao H."/>
            <person name="Xu D."/>
            <person name="Zhang Y."/>
        </authorList>
    </citation>
    <scope>NUCLEOTIDE SEQUENCE [LARGE SCALE GENOMIC DNA]</scope>
    <source>
        <strain evidence="2">cv. Punajuju</strain>
        <tissue evidence="1">Leaves</tissue>
    </source>
</reference>
<evidence type="ECO:0000313" key="2">
    <source>
        <dbReference type="Proteomes" id="UP001055811"/>
    </source>
</evidence>
<comment type="caution">
    <text evidence="1">The sequence shown here is derived from an EMBL/GenBank/DDBJ whole genome shotgun (WGS) entry which is preliminary data.</text>
</comment>
<organism evidence="1 2">
    <name type="scientific">Cichorium intybus</name>
    <name type="common">Chicory</name>
    <dbReference type="NCBI Taxonomy" id="13427"/>
    <lineage>
        <taxon>Eukaryota</taxon>
        <taxon>Viridiplantae</taxon>
        <taxon>Streptophyta</taxon>
        <taxon>Embryophyta</taxon>
        <taxon>Tracheophyta</taxon>
        <taxon>Spermatophyta</taxon>
        <taxon>Magnoliopsida</taxon>
        <taxon>eudicotyledons</taxon>
        <taxon>Gunneridae</taxon>
        <taxon>Pentapetalae</taxon>
        <taxon>asterids</taxon>
        <taxon>campanulids</taxon>
        <taxon>Asterales</taxon>
        <taxon>Asteraceae</taxon>
        <taxon>Cichorioideae</taxon>
        <taxon>Cichorieae</taxon>
        <taxon>Cichoriinae</taxon>
        <taxon>Cichorium</taxon>
    </lineage>
</organism>
<gene>
    <name evidence="1" type="ORF">L2E82_35680</name>
</gene>
<reference evidence="2" key="1">
    <citation type="journal article" date="2022" name="Mol. Ecol. Resour.">
        <title>The genomes of chicory, endive, great burdock and yacon provide insights into Asteraceae palaeo-polyploidization history and plant inulin production.</title>
        <authorList>
            <person name="Fan W."/>
            <person name="Wang S."/>
            <person name="Wang H."/>
            <person name="Wang A."/>
            <person name="Jiang F."/>
            <person name="Liu H."/>
            <person name="Zhao H."/>
            <person name="Xu D."/>
            <person name="Zhang Y."/>
        </authorList>
    </citation>
    <scope>NUCLEOTIDE SEQUENCE [LARGE SCALE GENOMIC DNA]</scope>
    <source>
        <strain evidence="2">cv. Punajuju</strain>
    </source>
</reference>
<name>A0ACB9BPI6_CICIN</name>